<reference evidence="2 3" key="1">
    <citation type="journal article" date="2019" name="Nat. Plants">
        <title>Genome sequencing of Musa balbisiana reveals subgenome evolution and function divergence in polyploid bananas.</title>
        <authorList>
            <person name="Yao X."/>
        </authorList>
    </citation>
    <scope>NUCLEOTIDE SEQUENCE [LARGE SCALE GENOMIC DNA]</scope>
    <source>
        <strain evidence="3">cv. DH-PKW</strain>
        <tissue evidence="2">Leaves</tissue>
    </source>
</reference>
<comment type="caution">
    <text evidence="2">The sequence shown here is derived from an EMBL/GenBank/DDBJ whole genome shotgun (WGS) entry which is preliminary data.</text>
</comment>
<accession>A0A4S8JR12</accession>
<gene>
    <name evidence="2" type="ORF">C4D60_Mb01t26980</name>
</gene>
<keyword evidence="3" id="KW-1185">Reference proteome</keyword>
<dbReference type="Pfam" id="PF00582">
    <property type="entry name" value="Usp"/>
    <property type="match status" value="1"/>
</dbReference>
<proteinExistence type="predicted"/>
<dbReference type="PANTHER" id="PTHR31964:SF126">
    <property type="entry name" value="ADENINE NUCLEOTIDE ALPHA HYDROLASES-LIKE SUPERFAMILY PROTEIN"/>
    <property type="match status" value="1"/>
</dbReference>
<evidence type="ECO:0000259" key="1">
    <source>
        <dbReference type="Pfam" id="PF00582"/>
    </source>
</evidence>
<name>A0A4S8JR12_MUSBA</name>
<dbReference type="InterPro" id="IPR006016">
    <property type="entry name" value="UspA"/>
</dbReference>
<dbReference type="AlphaFoldDB" id="A0A4S8JR12"/>
<evidence type="ECO:0000313" key="3">
    <source>
        <dbReference type="Proteomes" id="UP000317650"/>
    </source>
</evidence>
<dbReference type="PANTHER" id="PTHR31964">
    <property type="entry name" value="ADENINE NUCLEOTIDE ALPHA HYDROLASES-LIKE SUPERFAMILY PROTEIN"/>
    <property type="match status" value="1"/>
</dbReference>
<dbReference type="InterPro" id="IPR006015">
    <property type="entry name" value="Universal_stress_UspA"/>
</dbReference>
<evidence type="ECO:0000313" key="2">
    <source>
        <dbReference type="EMBL" id="THU64488.1"/>
    </source>
</evidence>
<dbReference type="STRING" id="52838.A0A4S8JR12"/>
<dbReference type="CDD" id="cd23659">
    <property type="entry name" value="USP_At3g01520-like"/>
    <property type="match status" value="1"/>
</dbReference>
<dbReference type="PRINTS" id="PR01438">
    <property type="entry name" value="UNVRSLSTRESS"/>
</dbReference>
<feature type="domain" description="UspA" evidence="1">
    <location>
        <begin position="58"/>
        <end position="150"/>
    </location>
</feature>
<organism evidence="2 3">
    <name type="scientific">Musa balbisiana</name>
    <name type="common">Banana</name>
    <dbReference type="NCBI Taxonomy" id="52838"/>
    <lineage>
        <taxon>Eukaryota</taxon>
        <taxon>Viridiplantae</taxon>
        <taxon>Streptophyta</taxon>
        <taxon>Embryophyta</taxon>
        <taxon>Tracheophyta</taxon>
        <taxon>Spermatophyta</taxon>
        <taxon>Magnoliopsida</taxon>
        <taxon>Liliopsida</taxon>
        <taxon>Zingiberales</taxon>
        <taxon>Musaceae</taxon>
        <taxon>Musa</taxon>
    </lineage>
</organism>
<dbReference type="SUPFAM" id="SSF52402">
    <property type="entry name" value="Adenine nucleotide alpha hydrolases-like"/>
    <property type="match status" value="1"/>
</dbReference>
<sequence>MEQKMEENTTCSVPKRISYPIFKFEKQVRGVIALLILCLQYRRRSFCVVPFVGRSFADDVTATVDMYGRDLADSVTEKARNICKDYGNVKVDVKISAGDAREVICQMVDKLRADLLVMGSHGYGFIKRALLGSVSDHCARNAKCPVLIVKHREA</sequence>
<dbReference type="Gene3D" id="3.40.50.620">
    <property type="entry name" value="HUPs"/>
    <property type="match status" value="1"/>
</dbReference>
<dbReference type="InterPro" id="IPR014729">
    <property type="entry name" value="Rossmann-like_a/b/a_fold"/>
</dbReference>
<protein>
    <recommendedName>
        <fullName evidence="1">UspA domain-containing protein</fullName>
    </recommendedName>
</protein>
<dbReference type="Proteomes" id="UP000317650">
    <property type="component" value="Chromosome 1"/>
</dbReference>
<dbReference type="EMBL" id="PYDT01000004">
    <property type="protein sequence ID" value="THU64488.1"/>
    <property type="molecule type" value="Genomic_DNA"/>
</dbReference>